<dbReference type="CDD" id="cd14798">
    <property type="entry name" value="RX-CC_like"/>
    <property type="match status" value="1"/>
</dbReference>
<evidence type="ECO:0000256" key="3">
    <source>
        <dbReference type="ARBA" id="ARBA00022737"/>
    </source>
</evidence>
<dbReference type="PANTHER" id="PTHR19338:SF56">
    <property type="entry name" value="DISEASE RESISTANCE PROTEIN RPM1"/>
    <property type="match status" value="1"/>
</dbReference>
<sequence>MMQSFLMTADEEQSQNKVLTTWVRQIGVLAYKVEDSLMDFGLHSEKKPFLGCIPRDPGDRRRIAKEVKELRAKVEDVSDRNLRYRLIKERSRSKLTAAEEQARIAATAMFGIKEAKLDIDKVRIATFEQERSSEVDLCKLITSNAVDLRVISVWGTSGDVGKTSSIKEVYDDPEVLKRFGFFAWIRLMHPFNPQEFLWSMVRQFYENSRDEVGKAEQETSVGANVLSKMEKMDQSDLIRVFNAQLCSNSYLVVINDLSTIEEWHCIKKYFPDNKKQSRIIVSTQQVEIASLCPEKPYQVSELKQFSSDQTIFLFHKKDSEEQAGMGRTARKKANRDRTLALADEVLCGREKETFDIIKLVGQPDNNQGCKVISVWGTDGTGKTTFVRHIYQSPQLGGWKRAWATASRPFNHEVLLRTLALQLLYTIQEDPAESTREQQKSISVMKLKELKEELARLLKLQRCLIVLDDISSALEWDVIKSCLDNAGRIIVTTREENIARHCSRVYKNIYSLDGLKDDAALDLFIKKYSRTVLKKMISPQLCWSKQGLPYQNVMDFPCNINYRRISSHETKNCY</sequence>
<evidence type="ECO:0000256" key="4">
    <source>
        <dbReference type="ARBA" id="ARBA00022741"/>
    </source>
</evidence>
<feature type="domain" description="NB-ARC" evidence="6">
    <location>
        <begin position="140"/>
        <end position="320"/>
    </location>
</feature>
<evidence type="ECO:0000256" key="2">
    <source>
        <dbReference type="ARBA" id="ARBA00022614"/>
    </source>
</evidence>
<keyword evidence="3" id="KW-0677">Repeat</keyword>
<dbReference type="GO" id="GO:0006952">
    <property type="term" value="P:defense response"/>
    <property type="evidence" value="ECO:0007669"/>
    <property type="project" value="UniProtKB-KW"/>
</dbReference>
<dbReference type="Pfam" id="PF18052">
    <property type="entry name" value="Rx_N"/>
    <property type="match status" value="1"/>
</dbReference>
<keyword evidence="5" id="KW-0611">Plant defense</keyword>
<dbReference type="PANTHER" id="PTHR19338">
    <property type="entry name" value="TRANSLOCASE OF INNER MITOCHONDRIAL MEMBRANE 13 HOMOLOG"/>
    <property type="match status" value="1"/>
</dbReference>
<dbReference type="PRINTS" id="PR00364">
    <property type="entry name" value="DISEASERSIST"/>
</dbReference>
<keyword evidence="4" id="KW-0547">Nucleotide-binding</keyword>
<dbReference type="Gene3D" id="3.40.50.300">
    <property type="entry name" value="P-loop containing nucleotide triphosphate hydrolases"/>
    <property type="match status" value="2"/>
</dbReference>
<dbReference type="Proteomes" id="UP000324705">
    <property type="component" value="Chromosome 6A"/>
</dbReference>
<evidence type="ECO:0000259" key="7">
    <source>
        <dbReference type="Pfam" id="PF18052"/>
    </source>
</evidence>
<feature type="domain" description="NB-ARC" evidence="6">
    <location>
        <begin position="364"/>
        <end position="527"/>
    </location>
</feature>
<organism evidence="8 9">
    <name type="scientific">Triticum turgidum subsp. durum</name>
    <name type="common">Durum wheat</name>
    <name type="synonym">Triticum durum</name>
    <dbReference type="NCBI Taxonomy" id="4567"/>
    <lineage>
        <taxon>Eukaryota</taxon>
        <taxon>Viridiplantae</taxon>
        <taxon>Streptophyta</taxon>
        <taxon>Embryophyta</taxon>
        <taxon>Tracheophyta</taxon>
        <taxon>Spermatophyta</taxon>
        <taxon>Magnoliopsida</taxon>
        <taxon>Liliopsida</taxon>
        <taxon>Poales</taxon>
        <taxon>Poaceae</taxon>
        <taxon>BOP clade</taxon>
        <taxon>Pooideae</taxon>
        <taxon>Triticodae</taxon>
        <taxon>Triticeae</taxon>
        <taxon>Triticinae</taxon>
        <taxon>Triticum</taxon>
    </lineage>
</organism>
<dbReference type="InterPro" id="IPR041118">
    <property type="entry name" value="Rx_N"/>
</dbReference>
<evidence type="ECO:0000313" key="9">
    <source>
        <dbReference type="Proteomes" id="UP000324705"/>
    </source>
</evidence>
<dbReference type="InterPro" id="IPR002182">
    <property type="entry name" value="NB-ARC"/>
</dbReference>
<evidence type="ECO:0000259" key="6">
    <source>
        <dbReference type="Pfam" id="PF00931"/>
    </source>
</evidence>
<evidence type="ECO:0000313" key="8">
    <source>
        <dbReference type="EMBL" id="VAI41682.1"/>
    </source>
</evidence>
<comment type="similarity">
    <text evidence="1">Belongs to the disease resistance NB-LRR family.</text>
</comment>
<dbReference type="Pfam" id="PF00931">
    <property type="entry name" value="NB-ARC"/>
    <property type="match status" value="2"/>
</dbReference>
<evidence type="ECO:0000256" key="5">
    <source>
        <dbReference type="ARBA" id="ARBA00022821"/>
    </source>
</evidence>
<dbReference type="AlphaFoldDB" id="A0A9R1AVF5"/>
<keyword evidence="9" id="KW-1185">Reference proteome</keyword>
<dbReference type="Gene3D" id="1.20.5.4130">
    <property type="match status" value="1"/>
</dbReference>
<evidence type="ECO:0000256" key="1">
    <source>
        <dbReference type="ARBA" id="ARBA00008894"/>
    </source>
</evidence>
<feature type="domain" description="Disease resistance N-terminal" evidence="7">
    <location>
        <begin position="1"/>
        <end position="48"/>
    </location>
</feature>
<gene>
    <name evidence="8" type="ORF">TRITD_6Av1G005190</name>
</gene>
<reference evidence="8 9" key="1">
    <citation type="submission" date="2017-09" db="EMBL/GenBank/DDBJ databases">
        <authorList>
            <consortium name="International Durum Wheat Genome Sequencing Consortium (IDWGSC)"/>
            <person name="Milanesi L."/>
        </authorList>
    </citation>
    <scope>NUCLEOTIDE SEQUENCE [LARGE SCALE GENOMIC DNA]</scope>
    <source>
        <strain evidence="9">cv. Svevo</strain>
    </source>
</reference>
<dbReference type="InterPro" id="IPR038005">
    <property type="entry name" value="RX-like_CC"/>
</dbReference>
<keyword evidence="2" id="KW-0433">Leucine-rich repeat</keyword>
<accession>A0A9R1AVF5</accession>
<dbReference type="GO" id="GO:0043531">
    <property type="term" value="F:ADP binding"/>
    <property type="evidence" value="ECO:0007669"/>
    <property type="project" value="InterPro"/>
</dbReference>
<name>A0A9R1AVF5_TRITD</name>
<dbReference type="SUPFAM" id="SSF52540">
    <property type="entry name" value="P-loop containing nucleoside triphosphate hydrolases"/>
    <property type="match status" value="2"/>
</dbReference>
<dbReference type="EMBL" id="LT934121">
    <property type="protein sequence ID" value="VAI41682.1"/>
    <property type="molecule type" value="Genomic_DNA"/>
</dbReference>
<dbReference type="Gramene" id="TRITD6Av1G005190.1">
    <property type="protein sequence ID" value="TRITD6Av1G005190.1"/>
    <property type="gene ID" value="TRITD6Av1G005190"/>
</dbReference>
<proteinExistence type="inferred from homology"/>
<dbReference type="InterPro" id="IPR027417">
    <property type="entry name" value="P-loop_NTPase"/>
</dbReference>
<protein>
    <submittedName>
        <fullName evidence="8">Uncharacterized protein</fullName>
    </submittedName>
</protein>